<dbReference type="AlphaFoldDB" id="A0AAV4JDG3"/>
<feature type="compositionally biased region" description="Polar residues" evidence="9">
    <location>
        <begin position="506"/>
        <end position="520"/>
    </location>
</feature>
<feature type="transmembrane region" description="Helical" evidence="10">
    <location>
        <begin position="174"/>
        <end position="194"/>
    </location>
</feature>
<dbReference type="EMBL" id="BMAT01003074">
    <property type="protein sequence ID" value="GFS19507.1"/>
    <property type="molecule type" value="Genomic_DNA"/>
</dbReference>
<evidence type="ECO:0000256" key="10">
    <source>
        <dbReference type="SAM" id="Phobius"/>
    </source>
</evidence>
<evidence type="ECO:0000256" key="2">
    <source>
        <dbReference type="ARBA" id="ARBA00022475"/>
    </source>
</evidence>
<comment type="caution">
    <text evidence="12">The sequence shown here is derived from an EMBL/GenBank/DDBJ whole genome shotgun (WGS) entry which is preliminary data.</text>
</comment>
<dbReference type="Pfam" id="PF00001">
    <property type="entry name" value="7tm_1"/>
    <property type="match status" value="1"/>
</dbReference>
<gene>
    <name evidence="12" type="ORF">ElyMa_001546600</name>
</gene>
<keyword evidence="5" id="KW-0297">G-protein coupled receptor</keyword>
<evidence type="ECO:0000256" key="6">
    <source>
        <dbReference type="ARBA" id="ARBA00023136"/>
    </source>
</evidence>
<feature type="transmembrane region" description="Helical" evidence="10">
    <location>
        <begin position="335"/>
        <end position="358"/>
    </location>
</feature>
<feature type="region of interest" description="Disordered" evidence="9">
    <location>
        <begin position="481"/>
        <end position="531"/>
    </location>
</feature>
<feature type="transmembrane region" description="Helical" evidence="10">
    <location>
        <begin position="135"/>
        <end position="154"/>
    </location>
</feature>
<feature type="transmembrane region" description="Helical" evidence="10">
    <location>
        <begin position="259"/>
        <end position="282"/>
    </location>
</feature>
<protein>
    <submittedName>
        <fullName evidence="12">Rhodopsin, GQ-coupled</fullName>
    </submittedName>
</protein>
<keyword evidence="4 10" id="KW-1133">Transmembrane helix</keyword>
<feature type="domain" description="G-protein coupled receptors family 1 profile" evidence="11">
    <location>
        <begin position="115"/>
        <end position="386"/>
    </location>
</feature>
<evidence type="ECO:0000259" key="11">
    <source>
        <dbReference type="PROSITE" id="PS50262"/>
    </source>
</evidence>
<accession>A0AAV4JDG3</accession>
<feature type="compositionally biased region" description="Polar residues" evidence="9">
    <location>
        <begin position="485"/>
        <end position="496"/>
    </location>
</feature>
<dbReference type="CDD" id="cd00637">
    <property type="entry name" value="7tm_classA_rhodopsin-like"/>
    <property type="match status" value="1"/>
</dbReference>
<feature type="region of interest" description="Disordered" evidence="9">
    <location>
        <begin position="674"/>
        <end position="711"/>
    </location>
</feature>
<evidence type="ECO:0000256" key="9">
    <source>
        <dbReference type="SAM" id="MobiDB-lite"/>
    </source>
</evidence>
<name>A0AAV4JDG3_9GAST</name>
<dbReference type="Gene3D" id="1.20.1070.10">
    <property type="entry name" value="Rhodopsin 7-helix transmembrane proteins"/>
    <property type="match status" value="1"/>
</dbReference>
<feature type="transmembrane region" description="Helical" evidence="10">
    <location>
        <begin position="294"/>
        <end position="315"/>
    </location>
</feature>
<evidence type="ECO:0000313" key="12">
    <source>
        <dbReference type="EMBL" id="GFS19507.1"/>
    </source>
</evidence>
<feature type="transmembrane region" description="Helical" evidence="10">
    <location>
        <begin position="215"/>
        <end position="235"/>
    </location>
</feature>
<evidence type="ECO:0000256" key="4">
    <source>
        <dbReference type="ARBA" id="ARBA00022989"/>
    </source>
</evidence>
<sequence>MSNEVTFQAGVLDNLTVAAVAGVSGLLVRNSPEVAPASPSLLSFFVSVEVPSGNGSQVASVQELSPQTLPSTGLVGGVGVGGSGAPGDQPAWLPASVTMARGACLIVFSVLGAGFNTFMIVAIAPNRRLRTVRNILLVHLGAVGLLSSMFTTAYPAIATFHGHWLGGYPMCQMYAYVTCVFTSVSVWTIAALSWDKYQTIASPLHHSLTASLQKMVPCFLAFWACGLLLSLPPLLGANEFVFHSTMGICGVNHSSWRGRWYTCLLVAASFVLPFCLMIYCYAHIFRIARTQSSRIAATMLRMVSVIQAPIAAPAVSSSQGSNSLSLRGTKAMGTILQLIGSFVLTYLPYSFIVLYEVVFAEHANAVFVSIATTLFLAAPFTHASIYGLRNQILRTSFYRYSRRKYQDLKSRRGPFYCWRCCRGSLRDKRRGSVRIPSGSRHNHSVSYVKRGSLAPPQAVRCFVKANGRQYVLRRTVSYQDHDQSSHYQLENSQWPTPGQGEPQNFRADTQPGTKRPSSVENPIPRPHSFSDGFRAASGFSVDKASSGAACYPTSPLLLHTNSRKHAQHHYGYNSMVKDSLRSGTLDETTKVPSQTSACAVAELSTYHIPPCQERCSRVQLEKSGSSWHENSVFGKDLLEEMDHMGHELDNVSQTGQQYVIRSTNPVTKVPLSVSDRRGTAKRDSVKRNRTMPYSPPPFPFDGSESTASPQACRSNVKNGLIVKLSQLTSGQRARKKPSFGSAGSRGLGSMEDSSMFEVENSPEAEGKSSVFGSCQLNDLDSVLSLEGQETNSIFDCVGDLELSSFETETDRVMRVVSSQV</sequence>
<reference evidence="12 13" key="1">
    <citation type="journal article" date="2021" name="Elife">
        <title>Chloroplast acquisition without the gene transfer in kleptoplastic sea slugs, Plakobranchus ocellatus.</title>
        <authorList>
            <person name="Maeda T."/>
            <person name="Takahashi S."/>
            <person name="Yoshida T."/>
            <person name="Shimamura S."/>
            <person name="Takaki Y."/>
            <person name="Nagai Y."/>
            <person name="Toyoda A."/>
            <person name="Suzuki Y."/>
            <person name="Arimoto A."/>
            <person name="Ishii H."/>
            <person name="Satoh N."/>
            <person name="Nishiyama T."/>
            <person name="Hasebe M."/>
            <person name="Maruyama T."/>
            <person name="Minagawa J."/>
            <person name="Obokata J."/>
            <person name="Shigenobu S."/>
        </authorList>
    </citation>
    <scope>NUCLEOTIDE SEQUENCE [LARGE SCALE GENOMIC DNA]</scope>
</reference>
<evidence type="ECO:0000313" key="13">
    <source>
        <dbReference type="Proteomes" id="UP000762676"/>
    </source>
</evidence>
<keyword evidence="8" id="KW-0807">Transducer</keyword>
<feature type="transmembrane region" description="Helical" evidence="10">
    <location>
        <begin position="99"/>
        <end position="123"/>
    </location>
</feature>
<evidence type="ECO:0000256" key="7">
    <source>
        <dbReference type="ARBA" id="ARBA00023170"/>
    </source>
</evidence>
<feature type="compositionally biased region" description="Basic and acidic residues" evidence="9">
    <location>
        <begin position="674"/>
        <end position="686"/>
    </location>
</feature>
<evidence type="ECO:0000256" key="1">
    <source>
        <dbReference type="ARBA" id="ARBA00004651"/>
    </source>
</evidence>
<evidence type="ECO:0000256" key="3">
    <source>
        <dbReference type="ARBA" id="ARBA00022692"/>
    </source>
</evidence>
<evidence type="ECO:0000256" key="8">
    <source>
        <dbReference type="ARBA" id="ARBA00023224"/>
    </source>
</evidence>
<dbReference type="InterPro" id="IPR017452">
    <property type="entry name" value="GPCR_Rhodpsn_7TM"/>
</dbReference>
<feature type="region of interest" description="Disordered" evidence="9">
    <location>
        <begin position="727"/>
        <end position="769"/>
    </location>
</feature>
<keyword evidence="6 10" id="KW-0472">Membrane</keyword>
<proteinExistence type="predicted"/>
<dbReference type="InterPro" id="IPR000276">
    <property type="entry name" value="GPCR_Rhodpsn"/>
</dbReference>
<dbReference type="PANTHER" id="PTHR22752">
    <property type="entry name" value="G PROTEIN-COUPLED RECEPTOR"/>
    <property type="match status" value="1"/>
</dbReference>
<keyword evidence="3 10" id="KW-0812">Transmembrane</keyword>
<dbReference type="SUPFAM" id="SSF81321">
    <property type="entry name" value="Family A G protein-coupled receptor-like"/>
    <property type="match status" value="1"/>
</dbReference>
<dbReference type="PROSITE" id="PS50262">
    <property type="entry name" value="G_PROTEIN_RECEP_F1_2"/>
    <property type="match status" value="1"/>
</dbReference>
<dbReference type="GO" id="GO:0005886">
    <property type="term" value="C:plasma membrane"/>
    <property type="evidence" value="ECO:0007669"/>
    <property type="project" value="UniProtKB-SubCell"/>
</dbReference>
<evidence type="ECO:0000256" key="5">
    <source>
        <dbReference type="ARBA" id="ARBA00023040"/>
    </source>
</evidence>
<organism evidence="12 13">
    <name type="scientific">Elysia marginata</name>
    <dbReference type="NCBI Taxonomy" id="1093978"/>
    <lineage>
        <taxon>Eukaryota</taxon>
        <taxon>Metazoa</taxon>
        <taxon>Spiralia</taxon>
        <taxon>Lophotrochozoa</taxon>
        <taxon>Mollusca</taxon>
        <taxon>Gastropoda</taxon>
        <taxon>Heterobranchia</taxon>
        <taxon>Euthyneura</taxon>
        <taxon>Panpulmonata</taxon>
        <taxon>Sacoglossa</taxon>
        <taxon>Placobranchoidea</taxon>
        <taxon>Plakobranchidae</taxon>
        <taxon>Elysia</taxon>
    </lineage>
</organism>
<keyword evidence="2" id="KW-1003">Cell membrane</keyword>
<keyword evidence="13" id="KW-1185">Reference proteome</keyword>
<feature type="transmembrane region" description="Helical" evidence="10">
    <location>
        <begin position="365"/>
        <end position="388"/>
    </location>
</feature>
<dbReference type="GO" id="GO:0004930">
    <property type="term" value="F:G protein-coupled receptor activity"/>
    <property type="evidence" value="ECO:0007669"/>
    <property type="project" value="UniProtKB-KW"/>
</dbReference>
<comment type="subcellular location">
    <subcellularLocation>
        <location evidence="1">Cell membrane</location>
        <topology evidence="1">Multi-pass membrane protein</topology>
    </subcellularLocation>
</comment>
<dbReference type="PRINTS" id="PR00237">
    <property type="entry name" value="GPCRRHODOPSN"/>
</dbReference>
<dbReference type="Proteomes" id="UP000762676">
    <property type="component" value="Unassembled WGS sequence"/>
</dbReference>
<keyword evidence="7" id="KW-0675">Receptor</keyword>